<protein>
    <submittedName>
        <fullName evidence="1">Uncharacterized protein</fullName>
    </submittedName>
</protein>
<sequence>MSSCKPPTANGGLGMTALDTLYHALIHVHHPHSYASLTGDMNPTTQVSALLIEQPAVPLDHPLTFCPSDQPVDHE</sequence>
<gene>
    <name evidence="1" type="ORF">PCASD_18071</name>
</gene>
<comment type="caution">
    <text evidence="1">The sequence shown here is derived from an EMBL/GenBank/DDBJ whole genome shotgun (WGS) entry which is preliminary data.</text>
</comment>
<evidence type="ECO:0000313" key="2">
    <source>
        <dbReference type="Proteomes" id="UP000235392"/>
    </source>
</evidence>
<evidence type="ECO:0000313" key="1">
    <source>
        <dbReference type="EMBL" id="PLW31243.1"/>
    </source>
</evidence>
<accession>A0A2N5U0H6</accession>
<dbReference type="AlphaFoldDB" id="A0A2N5U0H6"/>
<reference evidence="1 2" key="1">
    <citation type="submission" date="2017-11" db="EMBL/GenBank/DDBJ databases">
        <title>De novo assembly and phasing of dikaryotic genomes from two isolates of Puccinia coronata f. sp. avenae, the causal agent of oat crown rust.</title>
        <authorList>
            <person name="Miller M.E."/>
            <person name="Zhang Y."/>
            <person name="Omidvar V."/>
            <person name="Sperschneider J."/>
            <person name="Schwessinger B."/>
            <person name="Raley C."/>
            <person name="Palmer J.M."/>
            <person name="Garnica D."/>
            <person name="Upadhyaya N."/>
            <person name="Rathjen J."/>
            <person name="Taylor J.M."/>
            <person name="Park R.F."/>
            <person name="Dodds P.N."/>
            <person name="Hirsch C.D."/>
            <person name="Kianian S.F."/>
            <person name="Figueroa M."/>
        </authorList>
    </citation>
    <scope>NUCLEOTIDE SEQUENCE [LARGE SCALE GENOMIC DNA]</scope>
    <source>
        <strain evidence="1">12SD80</strain>
    </source>
</reference>
<proteinExistence type="predicted"/>
<dbReference type="Proteomes" id="UP000235392">
    <property type="component" value="Unassembled WGS sequence"/>
</dbReference>
<organism evidence="1 2">
    <name type="scientific">Puccinia coronata f. sp. avenae</name>
    <dbReference type="NCBI Taxonomy" id="200324"/>
    <lineage>
        <taxon>Eukaryota</taxon>
        <taxon>Fungi</taxon>
        <taxon>Dikarya</taxon>
        <taxon>Basidiomycota</taxon>
        <taxon>Pucciniomycotina</taxon>
        <taxon>Pucciniomycetes</taxon>
        <taxon>Pucciniales</taxon>
        <taxon>Pucciniaceae</taxon>
        <taxon>Puccinia</taxon>
    </lineage>
</organism>
<dbReference type="EMBL" id="PGCI01000274">
    <property type="protein sequence ID" value="PLW31243.1"/>
    <property type="molecule type" value="Genomic_DNA"/>
</dbReference>
<name>A0A2N5U0H6_9BASI</name>